<evidence type="ECO:0000313" key="13">
    <source>
        <dbReference type="EMBL" id="MBB4037485.1"/>
    </source>
</evidence>
<reference evidence="13 14" key="1">
    <citation type="submission" date="2020-08" db="EMBL/GenBank/DDBJ databases">
        <title>Genomic Encyclopedia of Type Strains, Phase IV (KMG-IV): sequencing the most valuable type-strain genomes for metagenomic binning, comparative biology and taxonomic classification.</title>
        <authorList>
            <person name="Goeker M."/>
        </authorList>
    </citation>
    <scope>NUCLEOTIDE SEQUENCE [LARGE SCALE GENOMIC DNA]</scope>
    <source>
        <strain evidence="13 14">DSM 104969</strain>
    </source>
</reference>
<feature type="transmembrane region" description="Helical" evidence="10">
    <location>
        <begin position="55"/>
        <end position="79"/>
    </location>
</feature>
<dbReference type="SMART" id="SM01091">
    <property type="entry name" value="CorC_HlyC"/>
    <property type="match status" value="1"/>
</dbReference>
<keyword evidence="4" id="KW-0677">Repeat</keyword>
<keyword evidence="6 8" id="KW-0129">CBS domain</keyword>
<accession>A0A840CXJ0</accession>
<dbReference type="InterPro" id="IPR046342">
    <property type="entry name" value="CBS_dom_sf"/>
</dbReference>
<evidence type="ECO:0000256" key="10">
    <source>
        <dbReference type="SAM" id="Phobius"/>
    </source>
</evidence>
<evidence type="ECO:0000259" key="11">
    <source>
        <dbReference type="PROSITE" id="PS51371"/>
    </source>
</evidence>
<evidence type="ECO:0000256" key="4">
    <source>
        <dbReference type="ARBA" id="ARBA00022737"/>
    </source>
</evidence>
<dbReference type="Gene3D" id="3.30.465.10">
    <property type="match status" value="1"/>
</dbReference>
<organism evidence="13 14">
    <name type="scientific">Dysgonomonas hofstadii</name>
    <dbReference type="NCBI Taxonomy" id="637886"/>
    <lineage>
        <taxon>Bacteria</taxon>
        <taxon>Pseudomonadati</taxon>
        <taxon>Bacteroidota</taxon>
        <taxon>Bacteroidia</taxon>
        <taxon>Bacteroidales</taxon>
        <taxon>Dysgonomonadaceae</taxon>
        <taxon>Dysgonomonas</taxon>
    </lineage>
</organism>
<dbReference type="CDD" id="cd04590">
    <property type="entry name" value="CBS_pair_CorC_HlyC_assoc"/>
    <property type="match status" value="1"/>
</dbReference>
<evidence type="ECO:0000256" key="1">
    <source>
        <dbReference type="ARBA" id="ARBA00004651"/>
    </source>
</evidence>
<feature type="transmembrane region" description="Helical" evidence="10">
    <location>
        <begin position="99"/>
        <end position="120"/>
    </location>
</feature>
<feature type="transmembrane region" description="Helical" evidence="10">
    <location>
        <begin position="141"/>
        <end position="164"/>
    </location>
</feature>
<evidence type="ECO:0000256" key="6">
    <source>
        <dbReference type="ARBA" id="ARBA00023122"/>
    </source>
</evidence>
<keyword evidence="3 9" id="KW-0812">Transmembrane</keyword>
<dbReference type="PROSITE" id="PS51371">
    <property type="entry name" value="CBS"/>
    <property type="match status" value="2"/>
</dbReference>
<comment type="caution">
    <text evidence="13">The sequence shown here is derived from an EMBL/GenBank/DDBJ whole genome shotgun (WGS) entry which is preliminary data.</text>
</comment>
<evidence type="ECO:0000313" key="14">
    <source>
        <dbReference type="Proteomes" id="UP000555103"/>
    </source>
</evidence>
<evidence type="ECO:0000259" key="12">
    <source>
        <dbReference type="PROSITE" id="PS51846"/>
    </source>
</evidence>
<dbReference type="InterPro" id="IPR036318">
    <property type="entry name" value="FAD-bd_PCMH-like_sf"/>
</dbReference>
<evidence type="ECO:0000256" key="7">
    <source>
        <dbReference type="ARBA" id="ARBA00023136"/>
    </source>
</evidence>
<gene>
    <name evidence="13" type="ORF">GGR21_003402</name>
</gene>
<evidence type="ECO:0000256" key="5">
    <source>
        <dbReference type="ARBA" id="ARBA00022989"/>
    </source>
</evidence>
<dbReference type="GO" id="GO:0005886">
    <property type="term" value="C:plasma membrane"/>
    <property type="evidence" value="ECO:0007669"/>
    <property type="project" value="UniProtKB-SubCell"/>
</dbReference>
<feature type="domain" description="CNNM transmembrane" evidence="12">
    <location>
        <begin position="1"/>
        <end position="195"/>
    </location>
</feature>
<feature type="transmembrane region" description="Helical" evidence="10">
    <location>
        <begin position="6"/>
        <end position="26"/>
    </location>
</feature>
<feature type="domain" description="CBS" evidence="11">
    <location>
        <begin position="214"/>
        <end position="274"/>
    </location>
</feature>
<keyword evidence="14" id="KW-1185">Reference proteome</keyword>
<dbReference type="Pfam" id="PF03471">
    <property type="entry name" value="CorC_HlyC"/>
    <property type="match status" value="1"/>
</dbReference>
<dbReference type="GO" id="GO:0050660">
    <property type="term" value="F:flavin adenine dinucleotide binding"/>
    <property type="evidence" value="ECO:0007669"/>
    <property type="project" value="InterPro"/>
</dbReference>
<dbReference type="PANTHER" id="PTHR43099">
    <property type="entry name" value="UPF0053 PROTEIN YRKA"/>
    <property type="match status" value="1"/>
</dbReference>
<evidence type="ECO:0000256" key="9">
    <source>
        <dbReference type="PROSITE-ProRule" id="PRU01193"/>
    </source>
</evidence>
<dbReference type="InterPro" id="IPR044751">
    <property type="entry name" value="Ion_transp-like_CBS"/>
</dbReference>
<dbReference type="SUPFAM" id="SSF54631">
    <property type="entry name" value="CBS-domain pair"/>
    <property type="match status" value="1"/>
</dbReference>
<dbReference type="PANTHER" id="PTHR43099:SF2">
    <property type="entry name" value="UPF0053 PROTEIN YRKA"/>
    <property type="match status" value="1"/>
</dbReference>
<feature type="domain" description="CBS" evidence="11">
    <location>
        <begin position="277"/>
        <end position="337"/>
    </location>
</feature>
<dbReference type="EMBL" id="JACIEP010000014">
    <property type="protein sequence ID" value="MBB4037485.1"/>
    <property type="molecule type" value="Genomic_DNA"/>
</dbReference>
<dbReference type="Proteomes" id="UP000555103">
    <property type="component" value="Unassembled WGS sequence"/>
</dbReference>
<dbReference type="InterPro" id="IPR051676">
    <property type="entry name" value="UPF0053_domain"/>
</dbReference>
<evidence type="ECO:0000256" key="8">
    <source>
        <dbReference type="PROSITE-ProRule" id="PRU00703"/>
    </source>
</evidence>
<dbReference type="PROSITE" id="PS51846">
    <property type="entry name" value="CNNM"/>
    <property type="match status" value="1"/>
</dbReference>
<dbReference type="RefSeq" id="WP_183308328.1">
    <property type="nucleotide sequence ID" value="NZ_JACIEP010000014.1"/>
</dbReference>
<evidence type="ECO:0000256" key="3">
    <source>
        <dbReference type="ARBA" id="ARBA00022692"/>
    </source>
</evidence>
<dbReference type="InterPro" id="IPR005170">
    <property type="entry name" value="Transptr-assoc_dom"/>
</dbReference>
<keyword evidence="5 9" id="KW-1133">Transmembrane helix</keyword>
<proteinExistence type="predicted"/>
<sequence>MEIIIVVALILLNGIFAMSEIAVISARKSSLTTEAKHGNKLARAALSLSDQPDRFLSTVQVGITLIGILTGLYSGSVLADDFSVFLLKLGVPEAYTFRVSQATIVILVTYFTIIFGELVPKRIGMSAAEKVAKIIARPMHWLSIIASPFVWILSKSSALIFRLLGIKGNGSKVTEEEIKSMVKEGAEGGEVQAVEQAIVERVFTLGDRDLESIMTNRSELIWIDTDMSAEEIMEIVRNNPFDKYPVGTKSLDNIEGVVHLKDLFGRLMQPDFDIRKYVRPVHFFYENMEVYSALEEMKSKHLQYALVCDEFGTVRGLVSLKDILEGLVGTILDPHEEPEIVQRQDGSCLVDGQISFYNFLTYFKKGDLYNKYEYNTISGLVLDVLEHIPKAGEQIEWNGFSIEIVDMDGTRIDKLLVKLL</sequence>
<comment type="subcellular location">
    <subcellularLocation>
        <location evidence="1">Cell membrane</location>
        <topology evidence="1">Multi-pass membrane protein</topology>
    </subcellularLocation>
</comment>
<dbReference type="InterPro" id="IPR002550">
    <property type="entry name" value="CNNM"/>
</dbReference>
<dbReference type="InterPro" id="IPR016169">
    <property type="entry name" value="FAD-bd_PCMH_sub2"/>
</dbReference>
<dbReference type="AlphaFoldDB" id="A0A840CXJ0"/>
<keyword evidence="2" id="KW-1003">Cell membrane</keyword>
<dbReference type="SUPFAM" id="SSF56176">
    <property type="entry name" value="FAD-binding/transporter-associated domain-like"/>
    <property type="match status" value="1"/>
</dbReference>
<keyword evidence="7 9" id="KW-0472">Membrane</keyword>
<dbReference type="Pfam" id="PF00571">
    <property type="entry name" value="CBS"/>
    <property type="match status" value="2"/>
</dbReference>
<dbReference type="Pfam" id="PF01595">
    <property type="entry name" value="CNNM"/>
    <property type="match status" value="1"/>
</dbReference>
<name>A0A840CXJ0_9BACT</name>
<dbReference type="Gene3D" id="3.10.580.10">
    <property type="entry name" value="CBS-domain"/>
    <property type="match status" value="1"/>
</dbReference>
<dbReference type="InterPro" id="IPR000644">
    <property type="entry name" value="CBS_dom"/>
</dbReference>
<protein>
    <submittedName>
        <fullName evidence="13">Putative hemolysin</fullName>
    </submittedName>
</protein>
<evidence type="ECO:0000256" key="2">
    <source>
        <dbReference type="ARBA" id="ARBA00022475"/>
    </source>
</evidence>